<feature type="transmembrane region" description="Helical" evidence="10">
    <location>
        <begin position="208"/>
        <end position="228"/>
    </location>
</feature>
<evidence type="ECO:0000256" key="10">
    <source>
        <dbReference type="SAM" id="Phobius"/>
    </source>
</evidence>
<name>A0A7H9HXM5_9SACH</name>
<dbReference type="InterPro" id="IPR050369">
    <property type="entry name" value="RBOH/FRE"/>
</dbReference>
<dbReference type="InterPro" id="IPR013130">
    <property type="entry name" value="Fe3_Rdtase_TM_dom"/>
</dbReference>
<keyword evidence="2" id="KW-0285">Flavoprotein</keyword>
<keyword evidence="13" id="KW-1185">Reference proteome</keyword>
<evidence type="ECO:0000256" key="2">
    <source>
        <dbReference type="ARBA" id="ARBA00022630"/>
    </source>
</evidence>
<keyword evidence="7" id="KW-0560">Oxidoreductase</keyword>
<evidence type="ECO:0000256" key="6">
    <source>
        <dbReference type="ARBA" id="ARBA00022989"/>
    </source>
</evidence>
<dbReference type="AlphaFoldDB" id="A0A7H9HXM5"/>
<dbReference type="PANTHER" id="PTHR11972:SF178">
    <property type="entry name" value="FERRIC REDUCTASE TRANSMEMBRANE COMPONENT 8-RELATED"/>
    <property type="match status" value="1"/>
</dbReference>
<reference evidence="12 13" key="1">
    <citation type="submission" date="2020-06" db="EMBL/GenBank/DDBJ databases">
        <title>The yeast mating-type switching endonuclease HO is a domesticated member of an unorthodox homing genetic element family.</title>
        <authorList>
            <person name="Coughlan A.Y."/>
            <person name="Lombardi L."/>
            <person name="Braun-Galleani S."/>
            <person name="Martos A.R."/>
            <person name="Galeote V."/>
            <person name="Bigey F."/>
            <person name="Dequin S."/>
            <person name="Byrne K.P."/>
            <person name="Wolfe K.H."/>
        </authorList>
    </citation>
    <scope>NUCLEOTIDE SEQUENCE [LARGE SCALE GENOMIC DNA]</scope>
    <source>
        <strain evidence="12 13">CBS2947</strain>
    </source>
</reference>
<keyword evidence="9 10" id="KW-0472">Membrane</keyword>
<dbReference type="SFLD" id="SFLDF00463">
    <property type="entry name" value="AIM14"/>
    <property type="match status" value="1"/>
</dbReference>
<accession>A0A7H9HXM5</accession>
<keyword evidence="8" id="KW-0813">Transport</keyword>
<feature type="transmembrane region" description="Helical" evidence="10">
    <location>
        <begin position="172"/>
        <end position="193"/>
    </location>
</feature>
<dbReference type="PANTHER" id="PTHR11972">
    <property type="entry name" value="NADPH OXIDASE"/>
    <property type="match status" value="1"/>
</dbReference>
<keyword evidence="6 10" id="KW-1133">Transmembrane helix</keyword>
<protein>
    <recommendedName>
        <fullName evidence="11">Ferric oxidoreductase domain-containing protein</fullName>
    </recommendedName>
</protein>
<evidence type="ECO:0000256" key="9">
    <source>
        <dbReference type="ARBA" id="ARBA00023136"/>
    </source>
</evidence>
<comment type="subcellular location">
    <subcellularLocation>
        <location evidence="1">Membrane</location>
        <topology evidence="1">Multi-pass membrane protein</topology>
    </subcellularLocation>
</comment>
<evidence type="ECO:0000259" key="11">
    <source>
        <dbReference type="Pfam" id="PF01794"/>
    </source>
</evidence>
<feature type="domain" description="Ferric oxidoreductase" evidence="11">
    <location>
        <begin position="137"/>
        <end position="250"/>
    </location>
</feature>
<evidence type="ECO:0000256" key="7">
    <source>
        <dbReference type="ARBA" id="ARBA00023002"/>
    </source>
</evidence>
<gene>
    <name evidence="12" type="ORF">HG537_0E05270</name>
</gene>
<dbReference type="OrthoDB" id="10006946at2759"/>
<sequence length="720" mass="82349">MLRRDVSQEVAESLAERKQVVDGVLSWLGDHLPSFDHRVSRRVQCRRVVKSARFCFILTVVLLCVVVPVWNVMSRTRRVFRMIQHVKRRIFRTHSWVHRSLFYHNRSFHQFVLWSSIVAVFTFYGVDRDLVEITKRMGRISAALMPPLLFLTLRPSPLPETLFLALIPIHKWISRVVVVESLLHSLLYTWFMARKHAFWVKIQKPANIYGVIAMFLFLLIGFTSVQMVRRRRFRLFYSVHYISTWLSVVLIHFHARPGVPYYTLLNGIILAGQIFYRISHTRTAKISVISISDSLTLVEFPREALSSKQILPSGHVRISVCEKNWLKRLFEQLVPLQHPYTIASLPTDETVKLIVRNGKFPLTSNKLYYITGAFEPRFTFMKNPRARSTSLIPWPRPNPFHIASRSLLHSPLNYDIAARRVLMCVGGSAISFALPLLRILNFNGVNVKLMWVVRNLKDLKVLYHFKNNFDGLEIYISGSSGSEQDIQIDYIDYYDDFDTSLYSSNAAMTDSGAAQRMSPTEQDLLLENSTRNGYSSTRKQSYEPYDAKHSFSGSSCIGTVNANDEIDFTKTFAARNMRSQSINNLNTTMNLPMSATDIFRKPSIIEPPVSQNSNLFDEAYSEEQQRPTDSDTKLKIPSSVKVVFGRPTLGGTEYKWCLQRECDAETARDICCRLNGEDGDLVDTLAEVAVIAAGPPSLIESTRRFATDAGLLFHAESFAV</sequence>
<dbReference type="Pfam" id="PF01794">
    <property type="entry name" value="Ferric_reduct"/>
    <property type="match status" value="1"/>
</dbReference>
<dbReference type="GO" id="GO:0005886">
    <property type="term" value="C:plasma membrane"/>
    <property type="evidence" value="ECO:0007669"/>
    <property type="project" value="TreeGrafter"/>
</dbReference>
<dbReference type="GO" id="GO:0033215">
    <property type="term" value="P:reductive iron assimilation"/>
    <property type="evidence" value="ECO:0007669"/>
    <property type="project" value="TreeGrafter"/>
</dbReference>
<evidence type="ECO:0000256" key="3">
    <source>
        <dbReference type="ARBA" id="ARBA00022692"/>
    </source>
</evidence>
<organism evidence="12 13">
    <name type="scientific">Torulaspora globosa</name>
    <dbReference type="NCBI Taxonomy" id="48254"/>
    <lineage>
        <taxon>Eukaryota</taxon>
        <taxon>Fungi</taxon>
        <taxon>Dikarya</taxon>
        <taxon>Ascomycota</taxon>
        <taxon>Saccharomycotina</taxon>
        <taxon>Saccharomycetes</taxon>
        <taxon>Saccharomycetales</taxon>
        <taxon>Saccharomycetaceae</taxon>
        <taxon>Torulaspora</taxon>
    </lineage>
</organism>
<feature type="transmembrane region" description="Helical" evidence="10">
    <location>
        <begin position="259"/>
        <end position="276"/>
    </location>
</feature>
<keyword evidence="3 10" id="KW-0812">Transmembrane</keyword>
<proteinExistence type="predicted"/>
<dbReference type="EMBL" id="CP059271">
    <property type="protein sequence ID" value="QLQ81172.1"/>
    <property type="molecule type" value="Genomic_DNA"/>
</dbReference>
<keyword evidence="4" id="KW-0274">FAD</keyword>
<evidence type="ECO:0000256" key="4">
    <source>
        <dbReference type="ARBA" id="ARBA00022827"/>
    </source>
</evidence>
<feature type="transmembrane region" description="Helical" evidence="10">
    <location>
        <begin position="51"/>
        <end position="70"/>
    </location>
</feature>
<dbReference type="Proteomes" id="UP000510647">
    <property type="component" value="Chromosome 5"/>
</dbReference>
<dbReference type="GO" id="GO:0000293">
    <property type="term" value="F:ferric-chelate reductase activity"/>
    <property type="evidence" value="ECO:0007669"/>
    <property type="project" value="TreeGrafter"/>
</dbReference>
<keyword evidence="5" id="KW-0249">Electron transport</keyword>
<evidence type="ECO:0000256" key="1">
    <source>
        <dbReference type="ARBA" id="ARBA00004141"/>
    </source>
</evidence>
<dbReference type="SFLD" id="SFLDS00052">
    <property type="entry name" value="Ferric_Reductase_Domain"/>
    <property type="match status" value="1"/>
</dbReference>
<evidence type="ECO:0000313" key="12">
    <source>
        <dbReference type="EMBL" id="QLQ81172.1"/>
    </source>
</evidence>
<evidence type="ECO:0000256" key="5">
    <source>
        <dbReference type="ARBA" id="ARBA00022982"/>
    </source>
</evidence>
<evidence type="ECO:0000256" key="8">
    <source>
        <dbReference type="ARBA" id="ARBA00023065"/>
    </source>
</evidence>
<feature type="transmembrane region" description="Helical" evidence="10">
    <location>
        <begin position="421"/>
        <end position="440"/>
    </location>
</feature>
<dbReference type="SFLD" id="SFLDG01168">
    <property type="entry name" value="Ferric_reductase_subgroup_(FRE"/>
    <property type="match status" value="1"/>
</dbReference>
<dbReference type="CDD" id="cd06186">
    <property type="entry name" value="NOX_Duox_like_FAD_NADP"/>
    <property type="match status" value="1"/>
</dbReference>
<keyword evidence="8" id="KW-0406">Ion transport</keyword>
<feature type="transmembrane region" description="Helical" evidence="10">
    <location>
        <begin position="235"/>
        <end position="253"/>
    </location>
</feature>
<evidence type="ECO:0000313" key="13">
    <source>
        <dbReference type="Proteomes" id="UP000510647"/>
    </source>
</evidence>
<feature type="transmembrane region" description="Helical" evidence="10">
    <location>
        <begin position="108"/>
        <end position="126"/>
    </location>
</feature>